<accession>A0ABD5WWL1</accession>
<dbReference type="AlphaFoldDB" id="A0ABD5WWL1"/>
<comment type="caution">
    <text evidence="1">The sequence shown here is derived from an EMBL/GenBank/DDBJ whole genome shotgun (WGS) entry which is preliminary data.</text>
</comment>
<dbReference type="EMBL" id="JBHSZH010000005">
    <property type="protein sequence ID" value="MFC7082198.1"/>
    <property type="molecule type" value="Genomic_DNA"/>
</dbReference>
<evidence type="ECO:0000313" key="2">
    <source>
        <dbReference type="Proteomes" id="UP001596407"/>
    </source>
</evidence>
<dbReference type="InterPro" id="IPR029060">
    <property type="entry name" value="PIN-like_dom_sf"/>
</dbReference>
<dbReference type="InterPro" id="IPR021799">
    <property type="entry name" value="PIN-like_prokaryotic"/>
</dbReference>
<organism evidence="1 2">
    <name type="scientific">Halorussus caseinilyticus</name>
    <dbReference type="NCBI Taxonomy" id="3034025"/>
    <lineage>
        <taxon>Archaea</taxon>
        <taxon>Methanobacteriati</taxon>
        <taxon>Methanobacteriota</taxon>
        <taxon>Stenosarchaea group</taxon>
        <taxon>Halobacteria</taxon>
        <taxon>Halobacteriales</taxon>
        <taxon>Haladaptataceae</taxon>
        <taxon>Halorussus</taxon>
    </lineage>
</organism>
<dbReference type="PANTHER" id="PTHR39550">
    <property type="entry name" value="SLL0658 PROTEIN"/>
    <property type="match status" value="1"/>
</dbReference>
<dbReference type="Pfam" id="PF11848">
    <property type="entry name" value="DUF3368"/>
    <property type="match status" value="1"/>
</dbReference>
<sequence length="191" mass="21438">MSEVVITDATVLIYLAKLDDIDYLNRLFEEVYVPETVYEEVVTHGLEEQYADALSVEEATESFIDVRKLTDETEGRADEIQESSGLERGECTAIALAEDERARCLTDDHAARKTAESLNVDVGGTIYVLLEALDRGQLSFEGYVEKLDDLTDNGFRMSASLYRKAVDAGEDLTPNFPRTNRFYPGVTHQRP</sequence>
<dbReference type="RefSeq" id="WP_382210282.1">
    <property type="nucleotide sequence ID" value="NZ_JBHSZH010000005.1"/>
</dbReference>
<dbReference type="SUPFAM" id="SSF88723">
    <property type="entry name" value="PIN domain-like"/>
    <property type="match status" value="1"/>
</dbReference>
<proteinExistence type="predicted"/>
<dbReference type="PANTHER" id="PTHR39550:SF1">
    <property type="entry name" value="SLL0658 PROTEIN"/>
    <property type="match status" value="1"/>
</dbReference>
<dbReference type="Proteomes" id="UP001596407">
    <property type="component" value="Unassembled WGS sequence"/>
</dbReference>
<name>A0ABD5WWL1_9EURY</name>
<evidence type="ECO:0000313" key="1">
    <source>
        <dbReference type="EMBL" id="MFC7082198.1"/>
    </source>
</evidence>
<reference evidence="1 2" key="1">
    <citation type="journal article" date="2019" name="Int. J. Syst. Evol. Microbiol.">
        <title>The Global Catalogue of Microorganisms (GCM) 10K type strain sequencing project: providing services to taxonomists for standard genome sequencing and annotation.</title>
        <authorList>
            <consortium name="The Broad Institute Genomics Platform"/>
            <consortium name="The Broad Institute Genome Sequencing Center for Infectious Disease"/>
            <person name="Wu L."/>
            <person name="Ma J."/>
        </authorList>
    </citation>
    <scope>NUCLEOTIDE SEQUENCE [LARGE SCALE GENOMIC DNA]</scope>
    <source>
        <strain evidence="1 2">DT72</strain>
    </source>
</reference>
<gene>
    <name evidence="1" type="ORF">ACFQJ6_21015</name>
</gene>
<protein>
    <submittedName>
        <fullName evidence="1">DUF3368 domain-containing protein</fullName>
    </submittedName>
</protein>
<keyword evidence="2" id="KW-1185">Reference proteome</keyword>